<dbReference type="AlphaFoldDB" id="A0A0W0S3X0"/>
<dbReference type="RefSeq" id="WP_058442285.1">
    <property type="nucleotide sequence ID" value="NZ_CAAAHU010000018.1"/>
</dbReference>
<comment type="caution">
    <text evidence="2">The sequence shown here is derived from an EMBL/GenBank/DDBJ whole genome shotgun (WGS) entry which is preliminary data.</text>
</comment>
<gene>
    <name evidence="2" type="ORF">Lbru_2294</name>
</gene>
<keyword evidence="3" id="KW-1185">Reference proteome</keyword>
<evidence type="ECO:0000313" key="2">
    <source>
        <dbReference type="EMBL" id="KTC78002.1"/>
    </source>
</evidence>
<sequence length="216" mass="23305">MTYSTRTIALGCVLSFNALAGTYLPAVSLEETHGNRWSILASLGYGQYQHIYSDDGQTPLGRLAVAAELLTTSQTAFGLEVGVQNGNRMRVALPVHTLDVLSGGIVRTTVKPMLDLLLTANTTPINESLLFTQIKGGLAYRQWQMETDLIGNKTELAGEVQAGFGYPLTEITSLNLLYQGVFGGSPKLRQGSLGESWHFSNIPVQHGILFGFSVIA</sequence>
<dbReference type="SUPFAM" id="SSF56925">
    <property type="entry name" value="OMPA-like"/>
    <property type="match status" value="1"/>
</dbReference>
<name>A0A0W0S3X0_9GAMM</name>
<proteinExistence type="predicted"/>
<dbReference type="STRING" id="29422.Lbru_2294"/>
<protein>
    <recommendedName>
        <fullName evidence="4">Outer membrane protein beta-barrel domain-containing protein</fullName>
    </recommendedName>
</protein>
<evidence type="ECO:0008006" key="4">
    <source>
        <dbReference type="Google" id="ProtNLM"/>
    </source>
</evidence>
<dbReference type="PATRIC" id="fig|29422.6.peg.2445"/>
<keyword evidence="1" id="KW-0732">Signal</keyword>
<organism evidence="2 3">
    <name type="scientific">Legionella brunensis</name>
    <dbReference type="NCBI Taxonomy" id="29422"/>
    <lineage>
        <taxon>Bacteria</taxon>
        <taxon>Pseudomonadati</taxon>
        <taxon>Pseudomonadota</taxon>
        <taxon>Gammaproteobacteria</taxon>
        <taxon>Legionellales</taxon>
        <taxon>Legionellaceae</taxon>
        <taxon>Legionella</taxon>
    </lineage>
</organism>
<accession>A0A0W0S3X0</accession>
<dbReference type="Proteomes" id="UP000054742">
    <property type="component" value="Unassembled WGS sequence"/>
</dbReference>
<reference evidence="2 3" key="1">
    <citation type="submission" date="2015-11" db="EMBL/GenBank/DDBJ databases">
        <title>Genomic analysis of 38 Legionella species identifies large and diverse effector repertoires.</title>
        <authorList>
            <person name="Burstein D."/>
            <person name="Amaro F."/>
            <person name="Zusman T."/>
            <person name="Lifshitz Z."/>
            <person name="Cohen O."/>
            <person name="Gilbert J.A."/>
            <person name="Pupko T."/>
            <person name="Shuman H.A."/>
            <person name="Segal G."/>
        </authorList>
    </citation>
    <scope>NUCLEOTIDE SEQUENCE [LARGE SCALE GENOMIC DNA]</scope>
    <source>
        <strain evidence="2 3">ATCC 43878</strain>
    </source>
</reference>
<evidence type="ECO:0000313" key="3">
    <source>
        <dbReference type="Proteomes" id="UP000054742"/>
    </source>
</evidence>
<feature type="signal peptide" evidence="1">
    <location>
        <begin position="1"/>
        <end position="20"/>
    </location>
</feature>
<evidence type="ECO:0000256" key="1">
    <source>
        <dbReference type="SAM" id="SignalP"/>
    </source>
</evidence>
<dbReference type="InterPro" id="IPR011250">
    <property type="entry name" value="OMP/PagP_B-barrel"/>
</dbReference>
<feature type="chain" id="PRO_5006911581" description="Outer membrane protein beta-barrel domain-containing protein" evidence="1">
    <location>
        <begin position="21"/>
        <end position="216"/>
    </location>
</feature>
<dbReference type="EMBL" id="LNXV01000033">
    <property type="protein sequence ID" value="KTC78002.1"/>
    <property type="molecule type" value="Genomic_DNA"/>
</dbReference>
<dbReference type="OrthoDB" id="5643866at2"/>